<dbReference type="Proteomes" id="UP000053259">
    <property type="component" value="Unassembled WGS sequence"/>
</dbReference>
<organism evidence="1 2">
    <name type="scientific">Verruconis gallopava</name>
    <dbReference type="NCBI Taxonomy" id="253628"/>
    <lineage>
        <taxon>Eukaryota</taxon>
        <taxon>Fungi</taxon>
        <taxon>Dikarya</taxon>
        <taxon>Ascomycota</taxon>
        <taxon>Pezizomycotina</taxon>
        <taxon>Dothideomycetes</taxon>
        <taxon>Pleosporomycetidae</taxon>
        <taxon>Venturiales</taxon>
        <taxon>Sympoventuriaceae</taxon>
        <taxon>Verruconis</taxon>
    </lineage>
</organism>
<proteinExistence type="predicted"/>
<dbReference type="OrthoDB" id="3930719at2759"/>
<name>A0A0D2AR41_9PEZI</name>
<dbReference type="InParanoid" id="A0A0D2AR41"/>
<evidence type="ECO:0000313" key="2">
    <source>
        <dbReference type="Proteomes" id="UP000053259"/>
    </source>
</evidence>
<sequence>MGIFHLRLADAANDFILLSPLDPFKDLGDYLCSDKIIHWFFCKTCGVRCFSFTGKGQVVDKDVDGETKTVWAPAEGFVEGKNGYLSVNATSLDAGQQGLDLREWHEKGWIHYLDTLDAKEETSWTKPHRGDFKNILESVSILGDENMNTSNRIVIYDG</sequence>
<evidence type="ECO:0000313" key="1">
    <source>
        <dbReference type="EMBL" id="KIW09178.1"/>
    </source>
</evidence>
<gene>
    <name evidence="1" type="ORF">PV09_00109</name>
</gene>
<dbReference type="RefSeq" id="XP_016219047.1">
    <property type="nucleotide sequence ID" value="XM_016352790.1"/>
</dbReference>
<dbReference type="GeneID" id="27308082"/>
<keyword evidence="2" id="KW-1185">Reference proteome</keyword>
<dbReference type="STRING" id="253628.A0A0D2AR41"/>
<evidence type="ECO:0008006" key="3">
    <source>
        <dbReference type="Google" id="ProtNLM"/>
    </source>
</evidence>
<protein>
    <recommendedName>
        <fullName evidence="3">CENP-V/GFA domain-containing protein</fullName>
    </recommendedName>
</protein>
<dbReference type="VEuPathDB" id="FungiDB:PV09_00109"/>
<dbReference type="AlphaFoldDB" id="A0A0D2AR41"/>
<dbReference type="HOGENOM" id="CLU_087334_0_0_1"/>
<dbReference type="EMBL" id="KN847529">
    <property type="protein sequence ID" value="KIW09178.1"/>
    <property type="molecule type" value="Genomic_DNA"/>
</dbReference>
<accession>A0A0D2AR41</accession>
<reference evidence="1 2" key="1">
    <citation type="submission" date="2015-01" db="EMBL/GenBank/DDBJ databases">
        <title>The Genome Sequence of Ochroconis gallopava CBS43764.</title>
        <authorList>
            <consortium name="The Broad Institute Genomics Platform"/>
            <person name="Cuomo C."/>
            <person name="de Hoog S."/>
            <person name="Gorbushina A."/>
            <person name="Stielow B."/>
            <person name="Teixiera M."/>
            <person name="Abouelleil A."/>
            <person name="Chapman S.B."/>
            <person name="Priest M."/>
            <person name="Young S.K."/>
            <person name="Wortman J."/>
            <person name="Nusbaum C."/>
            <person name="Birren B."/>
        </authorList>
    </citation>
    <scope>NUCLEOTIDE SEQUENCE [LARGE SCALE GENOMIC DNA]</scope>
    <source>
        <strain evidence="1 2">CBS 43764</strain>
    </source>
</reference>